<gene>
    <name evidence="1" type="ORF">ATANTOWER_019317</name>
</gene>
<keyword evidence="2" id="KW-1185">Reference proteome</keyword>
<dbReference type="Proteomes" id="UP001345963">
    <property type="component" value="Unassembled WGS sequence"/>
</dbReference>
<accession>A0ABU7AGE0</accession>
<protein>
    <submittedName>
        <fullName evidence="1">Uncharacterized protein</fullName>
    </submittedName>
</protein>
<sequence>MKELEGEDEKSQNEESTLVYQRSFLLSERTKSSHKTKKTLVFVLFSGTFQVVTHDLLTQTSATSAVPSTDP</sequence>
<name>A0ABU7AGE0_9TELE</name>
<reference evidence="1 2" key="1">
    <citation type="submission" date="2021-07" db="EMBL/GenBank/DDBJ databases">
        <authorList>
            <person name="Palmer J.M."/>
        </authorList>
    </citation>
    <scope>NUCLEOTIDE SEQUENCE [LARGE SCALE GENOMIC DNA]</scope>
    <source>
        <strain evidence="1 2">AT_MEX2019</strain>
        <tissue evidence="1">Muscle</tissue>
    </source>
</reference>
<evidence type="ECO:0000313" key="2">
    <source>
        <dbReference type="Proteomes" id="UP001345963"/>
    </source>
</evidence>
<dbReference type="EMBL" id="JAHUTI010013875">
    <property type="protein sequence ID" value="MED6237124.1"/>
    <property type="molecule type" value="Genomic_DNA"/>
</dbReference>
<evidence type="ECO:0000313" key="1">
    <source>
        <dbReference type="EMBL" id="MED6237124.1"/>
    </source>
</evidence>
<proteinExistence type="predicted"/>
<comment type="caution">
    <text evidence="1">The sequence shown here is derived from an EMBL/GenBank/DDBJ whole genome shotgun (WGS) entry which is preliminary data.</text>
</comment>
<organism evidence="1 2">
    <name type="scientific">Ataeniobius toweri</name>
    <dbReference type="NCBI Taxonomy" id="208326"/>
    <lineage>
        <taxon>Eukaryota</taxon>
        <taxon>Metazoa</taxon>
        <taxon>Chordata</taxon>
        <taxon>Craniata</taxon>
        <taxon>Vertebrata</taxon>
        <taxon>Euteleostomi</taxon>
        <taxon>Actinopterygii</taxon>
        <taxon>Neopterygii</taxon>
        <taxon>Teleostei</taxon>
        <taxon>Neoteleostei</taxon>
        <taxon>Acanthomorphata</taxon>
        <taxon>Ovalentaria</taxon>
        <taxon>Atherinomorphae</taxon>
        <taxon>Cyprinodontiformes</taxon>
        <taxon>Goodeidae</taxon>
        <taxon>Ataeniobius</taxon>
    </lineage>
</organism>